<dbReference type="InterPro" id="IPR001670">
    <property type="entry name" value="ADH_Fe/GldA"/>
</dbReference>
<accession>A0A1E3ELP8</accession>
<evidence type="ECO:0000256" key="2">
    <source>
        <dbReference type="ARBA" id="ARBA00007358"/>
    </source>
</evidence>
<dbReference type="OrthoDB" id="9815791at2"/>
<dbReference type="Proteomes" id="UP000673383">
    <property type="component" value="Unassembled WGS sequence"/>
</dbReference>
<dbReference type="InterPro" id="IPR039697">
    <property type="entry name" value="Alcohol_dehydrogenase_Fe"/>
</dbReference>
<dbReference type="Gene3D" id="3.40.50.1970">
    <property type="match status" value="1"/>
</dbReference>
<comment type="similarity">
    <text evidence="2">Belongs to the iron-containing alcohol dehydrogenase family.</text>
</comment>
<name>A0A1E3ELP8_BRAEL</name>
<dbReference type="STRING" id="29448.QU41_23100"/>
<feature type="domain" description="Fe-containing alcohol dehydrogenase-like C-terminal" evidence="6">
    <location>
        <begin position="185"/>
        <end position="345"/>
    </location>
</feature>
<dbReference type="Gene3D" id="1.20.1090.10">
    <property type="entry name" value="Dehydroquinate synthase-like - alpha domain"/>
    <property type="match status" value="1"/>
</dbReference>
<evidence type="ECO:0000256" key="3">
    <source>
        <dbReference type="ARBA" id="ARBA00023002"/>
    </source>
</evidence>
<evidence type="ECO:0000259" key="6">
    <source>
        <dbReference type="Pfam" id="PF25137"/>
    </source>
</evidence>
<organism evidence="7 8">
    <name type="scientific">Bradyrhizobium elkanii</name>
    <dbReference type="NCBI Taxonomy" id="29448"/>
    <lineage>
        <taxon>Bacteria</taxon>
        <taxon>Pseudomonadati</taxon>
        <taxon>Pseudomonadota</taxon>
        <taxon>Alphaproteobacteria</taxon>
        <taxon>Hyphomicrobiales</taxon>
        <taxon>Nitrobacteraceae</taxon>
        <taxon>Bradyrhizobium</taxon>
    </lineage>
</organism>
<dbReference type="Pfam" id="PF00465">
    <property type="entry name" value="Fe-ADH"/>
    <property type="match status" value="1"/>
</dbReference>
<keyword evidence="4" id="KW-0520">NAD</keyword>
<evidence type="ECO:0000313" key="8">
    <source>
        <dbReference type="Proteomes" id="UP000673383"/>
    </source>
</evidence>
<comment type="caution">
    <text evidence="7">The sequence shown here is derived from an EMBL/GenBank/DDBJ whole genome shotgun (WGS) entry which is preliminary data.</text>
</comment>
<feature type="domain" description="Alcohol dehydrogenase iron-type/glycerol dehydrogenase GldA" evidence="5">
    <location>
        <begin position="8"/>
        <end position="174"/>
    </location>
</feature>
<evidence type="ECO:0000256" key="1">
    <source>
        <dbReference type="ARBA" id="ARBA00001962"/>
    </source>
</evidence>
<dbReference type="eggNOG" id="COG1454">
    <property type="taxonomic scope" value="Bacteria"/>
</dbReference>
<dbReference type="NCBIfam" id="TIGR03405">
    <property type="entry name" value="Phn_Fe-ADH"/>
    <property type="match status" value="1"/>
</dbReference>
<dbReference type="InterPro" id="IPR018211">
    <property type="entry name" value="ADH_Fe_CS"/>
</dbReference>
<dbReference type="InterPro" id="IPR035873">
    <property type="entry name" value="PhpC"/>
</dbReference>
<evidence type="ECO:0000259" key="5">
    <source>
        <dbReference type="Pfam" id="PF00465"/>
    </source>
</evidence>
<evidence type="ECO:0000313" key="7">
    <source>
        <dbReference type="EMBL" id="MBP1296793.1"/>
    </source>
</evidence>
<keyword evidence="3" id="KW-0560">Oxidoreductase</keyword>
<gene>
    <name evidence="7" type="ORF">JOH49_006546</name>
</gene>
<dbReference type="InterPro" id="IPR056798">
    <property type="entry name" value="ADH_Fe_C"/>
</dbReference>
<dbReference type="PROSITE" id="PS00913">
    <property type="entry name" value="ADH_IRON_1"/>
    <property type="match status" value="1"/>
</dbReference>
<dbReference type="GO" id="GO:0017000">
    <property type="term" value="P:antibiotic biosynthetic process"/>
    <property type="evidence" value="ECO:0007669"/>
    <property type="project" value="InterPro"/>
</dbReference>
<dbReference type="RefSeq" id="WP_069278220.1">
    <property type="nucleotide sequence ID" value="NZ_JAFICZ010000001.1"/>
</dbReference>
<dbReference type="EMBL" id="JAFICZ010000001">
    <property type="protein sequence ID" value="MBP1296793.1"/>
    <property type="molecule type" value="Genomic_DNA"/>
</dbReference>
<dbReference type="CDD" id="cd08182">
    <property type="entry name" value="HEPD"/>
    <property type="match status" value="1"/>
</dbReference>
<dbReference type="InterPro" id="IPR017775">
    <property type="entry name" value="ADH_Fe_PsrA-like"/>
</dbReference>
<dbReference type="GO" id="GO:0004022">
    <property type="term" value="F:alcohol dehydrogenase (NAD+) activity"/>
    <property type="evidence" value="ECO:0007669"/>
    <property type="project" value="TreeGrafter"/>
</dbReference>
<reference evidence="7" key="1">
    <citation type="submission" date="2021-02" db="EMBL/GenBank/DDBJ databases">
        <title>Genomic Encyclopedia of Type Strains, Phase IV (KMG-V): Genome sequencing to study the core and pangenomes of soil and plant-associated prokaryotes.</title>
        <authorList>
            <person name="Whitman W."/>
        </authorList>
    </citation>
    <scope>NUCLEOTIDE SEQUENCE</scope>
    <source>
        <strain evidence="7">USDA 406</strain>
    </source>
</reference>
<comment type="cofactor">
    <cofactor evidence="1">
        <name>Fe cation</name>
        <dbReference type="ChEBI" id="CHEBI:24875"/>
    </cofactor>
</comment>
<protein>
    <submittedName>
        <fullName evidence="7">Phosphonate metabolism-associated iron-containing alcohol dehydrogenase</fullName>
    </submittedName>
</protein>
<dbReference type="Pfam" id="PF25137">
    <property type="entry name" value="ADH_Fe_C"/>
    <property type="match status" value="1"/>
</dbReference>
<evidence type="ECO:0000256" key="4">
    <source>
        <dbReference type="ARBA" id="ARBA00023027"/>
    </source>
</evidence>
<sequence>MDWTYANPVRIEFGADSFDKLPALIGKRAYGLVTYGEPVFEGLERRLRAAAGASVLTIRDVAPNPDYRLLTEQTARFAGLARQPEVIVALGGGSVIDSAKVFAAAGGDFATVKTYLETQQGAERLAAIPIIAVPTTAGTGSEVTCWGTVWDEANGKKYSLARPSLYPTHAVIDPRLMLGKPQLLTISTGLDALSHALESIWNVNNNPVSANHAVAAARGVLDVLPRLANDLGNLELRSRMAQAALFAGLAFSNTKTAIAHSLSYPITLRHGVQHGIACSFSLPMVLRSVRGAGGLCEDSLKQIFGSDLARAADDLEDFMARLGISCNPAAYRIERSEWHALIADSLEGERGRNFLGSKERLIEASQTLRMPSVASA</sequence>
<proteinExistence type="inferred from homology"/>
<dbReference type="AlphaFoldDB" id="A0A1E3ELP8"/>
<dbReference type="PANTHER" id="PTHR11496:SF102">
    <property type="entry name" value="ALCOHOL DEHYDROGENASE 4"/>
    <property type="match status" value="1"/>
</dbReference>
<dbReference type="GO" id="GO:0046872">
    <property type="term" value="F:metal ion binding"/>
    <property type="evidence" value="ECO:0007669"/>
    <property type="project" value="InterPro"/>
</dbReference>
<dbReference type="SUPFAM" id="SSF56796">
    <property type="entry name" value="Dehydroquinate synthase-like"/>
    <property type="match status" value="1"/>
</dbReference>
<dbReference type="PANTHER" id="PTHR11496">
    <property type="entry name" value="ALCOHOL DEHYDROGENASE"/>
    <property type="match status" value="1"/>
</dbReference>